<dbReference type="GO" id="GO:0097367">
    <property type="term" value="F:carbohydrate derivative binding"/>
    <property type="evidence" value="ECO:0007669"/>
    <property type="project" value="InterPro"/>
</dbReference>
<evidence type="ECO:0000256" key="5">
    <source>
        <dbReference type="PIRSR" id="PIRSR004692-2"/>
    </source>
</evidence>
<dbReference type="PROSITE" id="PS51464">
    <property type="entry name" value="SIS"/>
    <property type="match status" value="1"/>
</dbReference>
<keyword evidence="5" id="KW-0862">Zinc</keyword>
<dbReference type="Pfam" id="PF01380">
    <property type="entry name" value="SIS"/>
    <property type="match status" value="1"/>
</dbReference>
<proteinExistence type="inferred from homology"/>
<dbReference type="SMART" id="SM00116">
    <property type="entry name" value="CBS"/>
    <property type="match status" value="2"/>
</dbReference>
<comment type="similarity">
    <text evidence="1 4">Belongs to the SIS family. GutQ/KpsF subfamily.</text>
</comment>
<dbReference type="Pfam" id="PF00571">
    <property type="entry name" value="CBS"/>
    <property type="match status" value="2"/>
</dbReference>
<name>A0A4R1KGB5_9GAMM</name>
<dbReference type="AlphaFoldDB" id="A0A4R1KGB5"/>
<dbReference type="EMBL" id="SMGD01000003">
    <property type="protein sequence ID" value="TCK63227.1"/>
    <property type="molecule type" value="Genomic_DNA"/>
</dbReference>
<evidence type="ECO:0000313" key="11">
    <source>
        <dbReference type="Proteomes" id="UP000295565"/>
    </source>
</evidence>
<evidence type="ECO:0000259" key="9">
    <source>
        <dbReference type="PROSITE" id="PS51464"/>
    </source>
</evidence>
<gene>
    <name evidence="10" type="ORF">EV690_0324</name>
</gene>
<dbReference type="InterPro" id="IPR035474">
    <property type="entry name" value="SIS_Kpsf"/>
</dbReference>
<evidence type="ECO:0000256" key="6">
    <source>
        <dbReference type="PIRSR" id="PIRSR004692-3"/>
    </source>
</evidence>
<dbReference type="GO" id="GO:0005975">
    <property type="term" value="P:carbohydrate metabolic process"/>
    <property type="evidence" value="ECO:0007669"/>
    <property type="project" value="InterPro"/>
</dbReference>
<evidence type="ECO:0000256" key="2">
    <source>
        <dbReference type="ARBA" id="ARBA00022737"/>
    </source>
</evidence>
<dbReference type="InterPro" id="IPR050986">
    <property type="entry name" value="GutQ/KpsF_isomerases"/>
</dbReference>
<dbReference type="SUPFAM" id="SSF53697">
    <property type="entry name" value="SIS domain"/>
    <property type="match status" value="1"/>
</dbReference>
<feature type="site" description="Catalytically relevant" evidence="6">
    <location>
        <position position="186"/>
    </location>
</feature>
<dbReference type="InterPro" id="IPR000644">
    <property type="entry name" value="CBS_dom"/>
</dbReference>
<feature type="domain" description="SIS" evidence="9">
    <location>
        <begin position="34"/>
        <end position="177"/>
    </location>
</feature>
<dbReference type="InterPro" id="IPR046342">
    <property type="entry name" value="CBS_dom_sf"/>
</dbReference>
<reference evidence="10 11" key="1">
    <citation type="submission" date="2019-03" db="EMBL/GenBank/DDBJ databases">
        <title>Genomic Encyclopedia of Type Strains, Phase IV (KMG-IV): sequencing the most valuable type-strain genomes for metagenomic binning, comparative biology and taxonomic classification.</title>
        <authorList>
            <person name="Goeker M."/>
        </authorList>
    </citation>
    <scope>NUCLEOTIDE SEQUENCE [LARGE SCALE GENOMIC DNA]</scope>
    <source>
        <strain evidence="10 11">DSM 18577</strain>
    </source>
</reference>
<feature type="site" description="Catalytically relevant" evidence="6">
    <location>
        <position position="104"/>
    </location>
</feature>
<dbReference type="InterPro" id="IPR046348">
    <property type="entry name" value="SIS_dom_sf"/>
</dbReference>
<keyword evidence="3 7" id="KW-0129">CBS domain</keyword>
<dbReference type="PROSITE" id="PS51371">
    <property type="entry name" value="CBS"/>
    <property type="match status" value="2"/>
</dbReference>
<evidence type="ECO:0000256" key="7">
    <source>
        <dbReference type="PROSITE-ProRule" id="PRU00703"/>
    </source>
</evidence>
<dbReference type="Gene3D" id="3.40.50.10490">
    <property type="entry name" value="Glucose-6-phosphate isomerase like protein, domain 1"/>
    <property type="match status" value="1"/>
</dbReference>
<evidence type="ECO:0000313" key="10">
    <source>
        <dbReference type="EMBL" id="TCK63227.1"/>
    </source>
</evidence>
<feature type="domain" description="CBS" evidence="8">
    <location>
        <begin position="270"/>
        <end position="321"/>
    </location>
</feature>
<sequence>MSFDYIKTAQRVINIEAQAVNELLSHLNADFSAVCRQLAQCQGKVIVTGMGKSGHVGRKIAATLASTGTPAFFVHPGEASHGDLGMISAGDLVFALSNSGESGEILALYPVLQHRQITIIAMTSNPGSAMARGANLHLNINVRREACPLGLAPTASTTAALVMGDAIAVTLLEERGFTANDFALSHPGGALGKKLLLSVPDIMLSKDEIPLVGVEQTIREALLEMSEKGLGMTGVIDSEGRLVGVFTDGDLRRILDLRADIHETAIGTVMTKDPYVIEADWLAFDALKFMKEKSINGLFVTDQRIPIGAFNMHSLLQAGVY</sequence>
<evidence type="ECO:0000256" key="4">
    <source>
        <dbReference type="PIRNR" id="PIRNR004692"/>
    </source>
</evidence>
<keyword evidence="5" id="KW-0479">Metal-binding</keyword>
<organism evidence="10 11">
    <name type="scientific">Celerinatantimonas diazotrophica</name>
    <dbReference type="NCBI Taxonomy" id="412034"/>
    <lineage>
        <taxon>Bacteria</taxon>
        <taxon>Pseudomonadati</taxon>
        <taxon>Pseudomonadota</taxon>
        <taxon>Gammaproteobacteria</taxon>
        <taxon>Celerinatantimonadaceae</taxon>
        <taxon>Celerinatantimonas</taxon>
    </lineage>
</organism>
<feature type="site" description="Catalytically relevant" evidence="6">
    <location>
        <position position="145"/>
    </location>
</feature>
<dbReference type="PANTHER" id="PTHR42745">
    <property type="match status" value="1"/>
</dbReference>
<comment type="caution">
    <text evidence="10">The sequence shown here is derived from an EMBL/GenBank/DDBJ whole genome shotgun (WGS) entry which is preliminary data.</text>
</comment>
<dbReference type="PANTHER" id="PTHR42745:SF1">
    <property type="entry name" value="ARABINOSE 5-PHOSPHATE ISOMERASE KDSD"/>
    <property type="match status" value="1"/>
</dbReference>
<accession>A0A4R1KGB5</accession>
<feature type="site" description="Catalytically relevant" evidence="6">
    <location>
        <position position="52"/>
    </location>
</feature>
<dbReference type="OrthoDB" id="9762536at2"/>
<keyword evidence="11" id="KW-1185">Reference proteome</keyword>
<feature type="binding site" evidence="5">
    <location>
        <position position="75"/>
    </location>
    <ligand>
        <name>Zn(2+)</name>
        <dbReference type="ChEBI" id="CHEBI:29105"/>
    </ligand>
</feature>
<dbReference type="GO" id="GO:0019146">
    <property type="term" value="F:arabinose-5-phosphate isomerase activity"/>
    <property type="evidence" value="ECO:0007669"/>
    <property type="project" value="UniProtKB-EC"/>
</dbReference>
<dbReference type="InterPro" id="IPR004800">
    <property type="entry name" value="KdsD/KpsF-type"/>
</dbReference>
<dbReference type="InterPro" id="IPR001347">
    <property type="entry name" value="SIS_dom"/>
</dbReference>
<protein>
    <recommendedName>
        <fullName evidence="4">Arabinose 5-phosphate isomerase</fullName>
        <shortName evidence="4">API</shortName>
        <ecNumber evidence="4">5.3.1.13</ecNumber>
    </recommendedName>
</protein>
<dbReference type="Gene3D" id="3.10.580.10">
    <property type="entry name" value="CBS-domain"/>
    <property type="match status" value="1"/>
</dbReference>
<feature type="domain" description="CBS" evidence="8">
    <location>
        <begin position="203"/>
        <end position="264"/>
    </location>
</feature>
<keyword evidence="2" id="KW-0677">Repeat</keyword>
<dbReference type="GO" id="GO:0046872">
    <property type="term" value="F:metal ion binding"/>
    <property type="evidence" value="ECO:0007669"/>
    <property type="project" value="UniProtKB-KW"/>
</dbReference>
<keyword evidence="4 10" id="KW-0413">Isomerase</keyword>
<dbReference type="CDD" id="cd05014">
    <property type="entry name" value="SIS_Kpsf"/>
    <property type="match status" value="1"/>
</dbReference>
<dbReference type="NCBIfam" id="TIGR00393">
    <property type="entry name" value="kpsF"/>
    <property type="match status" value="1"/>
</dbReference>
<evidence type="ECO:0000259" key="8">
    <source>
        <dbReference type="PROSITE" id="PS51371"/>
    </source>
</evidence>
<dbReference type="CDD" id="cd04604">
    <property type="entry name" value="CBS_pair_SIS_assoc"/>
    <property type="match status" value="1"/>
</dbReference>
<dbReference type="FunFam" id="3.40.50.10490:FF:000011">
    <property type="entry name" value="Arabinose 5-phosphate isomerase"/>
    <property type="match status" value="1"/>
</dbReference>
<dbReference type="PIRSF" id="PIRSF004692">
    <property type="entry name" value="KdsD_KpsF"/>
    <property type="match status" value="1"/>
</dbReference>
<evidence type="ECO:0000256" key="1">
    <source>
        <dbReference type="ARBA" id="ARBA00008165"/>
    </source>
</evidence>
<evidence type="ECO:0000256" key="3">
    <source>
        <dbReference type="ARBA" id="ARBA00023122"/>
    </source>
</evidence>
<comment type="catalytic activity">
    <reaction evidence="4">
        <text>D-arabinose 5-phosphate = D-ribulose 5-phosphate</text>
        <dbReference type="Rhea" id="RHEA:23104"/>
        <dbReference type="ChEBI" id="CHEBI:57693"/>
        <dbReference type="ChEBI" id="CHEBI:58121"/>
        <dbReference type="EC" id="5.3.1.13"/>
    </reaction>
</comment>
<dbReference type="GO" id="GO:1901135">
    <property type="term" value="P:carbohydrate derivative metabolic process"/>
    <property type="evidence" value="ECO:0007669"/>
    <property type="project" value="InterPro"/>
</dbReference>
<dbReference type="Proteomes" id="UP000295565">
    <property type="component" value="Unassembled WGS sequence"/>
</dbReference>
<dbReference type="EC" id="5.3.1.13" evidence="4"/>